<evidence type="ECO:0000256" key="1">
    <source>
        <dbReference type="SAM" id="MobiDB-lite"/>
    </source>
</evidence>
<feature type="compositionally biased region" description="Acidic residues" evidence="1">
    <location>
        <begin position="222"/>
        <end position="231"/>
    </location>
</feature>
<dbReference type="AlphaFoldDB" id="A0A0F9NSW9"/>
<dbReference type="EMBL" id="LAZR01003746">
    <property type="protein sequence ID" value="KKN15092.1"/>
    <property type="molecule type" value="Genomic_DNA"/>
</dbReference>
<gene>
    <name evidence="2" type="ORF">LCGC14_0989410</name>
</gene>
<organism evidence="2">
    <name type="scientific">marine sediment metagenome</name>
    <dbReference type="NCBI Taxonomy" id="412755"/>
    <lineage>
        <taxon>unclassified sequences</taxon>
        <taxon>metagenomes</taxon>
        <taxon>ecological metagenomes</taxon>
    </lineage>
</organism>
<proteinExistence type="predicted"/>
<comment type="caution">
    <text evidence="2">The sequence shown here is derived from an EMBL/GenBank/DDBJ whole genome shotgun (WGS) entry which is preliminary data.</text>
</comment>
<protein>
    <submittedName>
        <fullName evidence="2">Uncharacterized protein</fullName>
    </submittedName>
</protein>
<feature type="region of interest" description="Disordered" evidence="1">
    <location>
        <begin position="214"/>
        <end position="233"/>
    </location>
</feature>
<reference evidence="2" key="1">
    <citation type="journal article" date="2015" name="Nature">
        <title>Complex archaea that bridge the gap between prokaryotes and eukaryotes.</title>
        <authorList>
            <person name="Spang A."/>
            <person name="Saw J.H."/>
            <person name="Jorgensen S.L."/>
            <person name="Zaremba-Niedzwiedzka K."/>
            <person name="Martijn J."/>
            <person name="Lind A.E."/>
            <person name="van Eijk R."/>
            <person name="Schleper C."/>
            <person name="Guy L."/>
            <person name="Ettema T.J."/>
        </authorList>
    </citation>
    <scope>NUCLEOTIDE SEQUENCE</scope>
</reference>
<name>A0A0F9NSW9_9ZZZZ</name>
<evidence type="ECO:0000313" key="2">
    <source>
        <dbReference type="EMBL" id="KKN15092.1"/>
    </source>
</evidence>
<accession>A0A0F9NSW9</accession>
<sequence length="401" mass="45175">MAFLQVISAYRGESKSWPLWIDVDTAGKPLTLWKKLNAPDPQQRTLFQSYVPSIVIAIGNPIGQITRTLANLALCSRSLDFKMIIDEARVIFQTDNETILRNNTILSGFIPIDPRLARFICTSTVTTTPFLPQPDRILKLSAGTPTWRHFGAPMLAGRVTHLLIAELDVPKGAIESFVTQVEEVKIFFKLLPPFTTAEKPAKVFKPIKRPTACFDPTTGDPQDCDTAEPTEGDPCTEKWIKIPNPDDIIHLTPRPELPWEEVTSRRTGKKRWRLSRKLDAAETLEFLRRREIRKNIERSTVPEFVKSITDIMTTIDNIQDALLTAIIFARLGVKRLPRSLYKALVAGLGIADGLQIIAFGGLDLTRIRSVKGRLMKEGTALPFSKRWKQESVERLSRIVPT</sequence>
<feature type="non-terminal residue" evidence="2">
    <location>
        <position position="401"/>
    </location>
</feature>